<evidence type="ECO:0000256" key="5">
    <source>
        <dbReference type="ARBA" id="ARBA00048763"/>
    </source>
</evidence>
<reference evidence="9 10" key="1">
    <citation type="journal article" date="2012" name="New Phytol.">
        <title>Insight into trade-off between wood decay and parasitism from the genome of a fungal forest pathogen.</title>
        <authorList>
            <person name="Olson A."/>
            <person name="Aerts A."/>
            <person name="Asiegbu F."/>
            <person name="Belbahri L."/>
            <person name="Bouzid O."/>
            <person name="Broberg A."/>
            <person name="Canback B."/>
            <person name="Coutinho P.M."/>
            <person name="Cullen D."/>
            <person name="Dalman K."/>
            <person name="Deflorio G."/>
            <person name="van Diepen L.T."/>
            <person name="Dunand C."/>
            <person name="Duplessis S."/>
            <person name="Durling M."/>
            <person name="Gonthier P."/>
            <person name="Grimwood J."/>
            <person name="Fossdal C.G."/>
            <person name="Hansson D."/>
            <person name="Henrissat B."/>
            <person name="Hietala A."/>
            <person name="Himmelstrand K."/>
            <person name="Hoffmeister D."/>
            <person name="Hogberg N."/>
            <person name="James T.Y."/>
            <person name="Karlsson M."/>
            <person name="Kohler A."/>
            <person name="Kues U."/>
            <person name="Lee Y.H."/>
            <person name="Lin Y.C."/>
            <person name="Lind M."/>
            <person name="Lindquist E."/>
            <person name="Lombard V."/>
            <person name="Lucas S."/>
            <person name="Lunden K."/>
            <person name="Morin E."/>
            <person name="Murat C."/>
            <person name="Park J."/>
            <person name="Raffaello T."/>
            <person name="Rouze P."/>
            <person name="Salamov A."/>
            <person name="Schmutz J."/>
            <person name="Solheim H."/>
            <person name="Stahlberg J."/>
            <person name="Velez H."/>
            <person name="de Vries R.P."/>
            <person name="Wiebenga A."/>
            <person name="Woodward S."/>
            <person name="Yakovlev I."/>
            <person name="Garbelotto M."/>
            <person name="Martin F."/>
            <person name="Grigoriev I.V."/>
            <person name="Stenlid J."/>
        </authorList>
    </citation>
    <scope>NUCLEOTIDE SEQUENCE [LARGE SCALE GENOMIC DNA]</scope>
    <source>
        <strain evidence="9 10">TC 32-1</strain>
    </source>
</reference>
<name>W4JY97_HETIT</name>
<dbReference type="Gene3D" id="3.40.50.150">
    <property type="entry name" value="Vaccinia Virus protein VP39"/>
    <property type="match status" value="1"/>
</dbReference>
<evidence type="ECO:0000256" key="3">
    <source>
        <dbReference type="ARBA" id="ARBA00047418"/>
    </source>
</evidence>
<dbReference type="InterPro" id="IPR019012">
    <property type="entry name" value="RNA_cap_Gua-N2-MeTrfase"/>
</dbReference>
<dbReference type="GO" id="GO:0005634">
    <property type="term" value="C:nucleus"/>
    <property type="evidence" value="ECO:0007669"/>
    <property type="project" value="TreeGrafter"/>
</dbReference>
<evidence type="ECO:0000256" key="7">
    <source>
        <dbReference type="ARBA" id="ARBA00049790"/>
    </source>
</evidence>
<dbReference type="Pfam" id="PF09445">
    <property type="entry name" value="Methyltransf_15"/>
    <property type="match status" value="1"/>
</dbReference>
<evidence type="ECO:0000313" key="10">
    <source>
        <dbReference type="Proteomes" id="UP000030671"/>
    </source>
</evidence>
<evidence type="ECO:0000256" key="6">
    <source>
        <dbReference type="ARBA" id="ARBA00049075"/>
    </source>
</evidence>
<organism evidence="9 10">
    <name type="scientific">Heterobasidion irregulare (strain TC 32-1)</name>
    <dbReference type="NCBI Taxonomy" id="747525"/>
    <lineage>
        <taxon>Eukaryota</taxon>
        <taxon>Fungi</taxon>
        <taxon>Dikarya</taxon>
        <taxon>Basidiomycota</taxon>
        <taxon>Agaricomycotina</taxon>
        <taxon>Agaricomycetes</taxon>
        <taxon>Russulales</taxon>
        <taxon>Bondarzewiaceae</taxon>
        <taxon>Heterobasidion</taxon>
        <taxon>Heterobasidion annosum species complex</taxon>
    </lineage>
</organism>
<proteinExistence type="inferred from homology"/>
<dbReference type="eggNOG" id="KOG2730">
    <property type="taxonomic scope" value="Eukaryota"/>
</dbReference>
<dbReference type="Proteomes" id="UP000030671">
    <property type="component" value="Unassembled WGS sequence"/>
</dbReference>
<dbReference type="HOGENOM" id="CLU_029658_3_0_1"/>
<comment type="similarity">
    <text evidence="2">Belongs to the methyltransferase superfamily. Trimethylguanosine synthase family.</text>
</comment>
<comment type="catalytic activity">
    <reaction evidence="6">
        <text>a 5'-end (N(7)-methyl 5'-triphosphoguanosine)-ribonucleoside in snRNA + S-adenosyl-L-methionine = a 5'-end (N(2),N(7)-dimethyl 5'-triphosphoguanosine)-ribonucleoside in snRNA + S-adenosyl-L-homocysteine + H(+)</text>
        <dbReference type="Rhea" id="RHEA:78471"/>
        <dbReference type="Rhea" id="RHEA-COMP:19085"/>
        <dbReference type="Rhea" id="RHEA-COMP:19087"/>
        <dbReference type="ChEBI" id="CHEBI:15378"/>
        <dbReference type="ChEBI" id="CHEBI:57856"/>
        <dbReference type="ChEBI" id="CHEBI:59789"/>
        <dbReference type="ChEBI" id="CHEBI:156461"/>
        <dbReference type="ChEBI" id="CHEBI:172880"/>
    </reaction>
    <physiologicalReaction direction="left-to-right" evidence="6">
        <dbReference type="Rhea" id="RHEA:78472"/>
    </physiologicalReaction>
</comment>
<evidence type="ECO:0000256" key="4">
    <source>
        <dbReference type="ARBA" id="ARBA00048740"/>
    </source>
</evidence>
<gene>
    <name evidence="9" type="ORF">HETIRDRAFT_459847</name>
</gene>
<dbReference type="GO" id="GO:0071164">
    <property type="term" value="F:RNA cap trimethylguanosine synthase activity"/>
    <property type="evidence" value="ECO:0007669"/>
    <property type="project" value="TreeGrafter"/>
</dbReference>
<feature type="region of interest" description="Disordered" evidence="8">
    <location>
        <begin position="19"/>
        <end position="52"/>
    </location>
</feature>
<comment type="catalytic activity">
    <reaction evidence="3">
        <text>a 5'-end (N(2),N(7)-dimethyl 5'-triphosphoguanosine)-ribonucleoside in snoRNA + S-adenosyl-L-methionine = a 5'-end (N(2),N(2),N(7)-trimethyl 5'-triphosphoguanosine)-ribonucleoside in snoRNA + S-adenosyl-L-homocysteine + H(+)</text>
        <dbReference type="Rhea" id="RHEA:78507"/>
        <dbReference type="Rhea" id="RHEA-COMP:19088"/>
        <dbReference type="Rhea" id="RHEA-COMP:19090"/>
        <dbReference type="ChEBI" id="CHEBI:15378"/>
        <dbReference type="ChEBI" id="CHEBI:57856"/>
        <dbReference type="ChEBI" id="CHEBI:59789"/>
        <dbReference type="ChEBI" id="CHEBI:167623"/>
        <dbReference type="ChEBI" id="CHEBI:172880"/>
    </reaction>
    <physiologicalReaction direction="left-to-right" evidence="3">
        <dbReference type="Rhea" id="RHEA:78508"/>
    </physiologicalReaction>
</comment>
<dbReference type="SUPFAM" id="SSF53335">
    <property type="entry name" value="S-adenosyl-L-methionine-dependent methyltransferases"/>
    <property type="match status" value="1"/>
</dbReference>
<dbReference type="AlphaFoldDB" id="W4JY97"/>
<feature type="non-terminal residue" evidence="9">
    <location>
        <position position="260"/>
    </location>
</feature>
<dbReference type="KEGG" id="hir:HETIRDRAFT_459847"/>
<evidence type="ECO:0000256" key="1">
    <source>
        <dbReference type="ARBA" id="ARBA00018517"/>
    </source>
</evidence>
<dbReference type="PANTHER" id="PTHR14741">
    <property type="entry name" value="S-ADENOSYLMETHIONINE-DEPENDENT METHYLTRANSFERASE RELATED"/>
    <property type="match status" value="1"/>
</dbReference>
<accession>W4JY97</accession>
<protein>
    <recommendedName>
        <fullName evidence="1">Trimethylguanosine synthase</fullName>
    </recommendedName>
    <alternativeName>
        <fullName evidence="7">Cap-specific guanine-N(2) methyltransferase</fullName>
    </alternativeName>
</protein>
<sequence>MGKKHNNLSGLSRFVSQAFEQTPLPDSPSTPQTQPQPTKKRKTGLLGPENESYDATDVVPFFTEASQVPEHLQKYFSQRKRFFSLYDEGCLLDEEGWFSVTPEAIASQIAERCRCNTILDAFCGVGGNAIAFARTCERVIALDTSPTRLALARHNAAIYGVVDRIEFVLADYLSFARSQSSNSSSTRKIDVVFLSPPWGGPSYLSNPDLPEDQSVDDVHPSYSLSSVQPVHGKELFNISRQITPNVAFYLPRNTVLDDIA</sequence>
<dbReference type="PANTHER" id="PTHR14741:SF32">
    <property type="entry name" value="TRIMETHYLGUANOSINE SYNTHASE"/>
    <property type="match status" value="1"/>
</dbReference>
<keyword evidence="10" id="KW-1185">Reference proteome</keyword>
<dbReference type="InterPro" id="IPR029063">
    <property type="entry name" value="SAM-dependent_MTases_sf"/>
</dbReference>
<feature type="compositionally biased region" description="Low complexity" evidence="8">
    <location>
        <begin position="21"/>
        <end position="37"/>
    </location>
</feature>
<comment type="catalytic activity">
    <reaction evidence="5">
        <text>a 5'-end (N(2),N(7)-dimethyl 5'-triphosphoguanosine)-ribonucleoside in snRNA + S-adenosyl-L-methionine = a 5'-end (N(2),N(2),N(7)-trimethyl 5'-triphosphoguanosine)-ribonucleoside in snRNA + S-adenosyl-L-homocysteine + H(+)</text>
        <dbReference type="Rhea" id="RHEA:78479"/>
        <dbReference type="Rhea" id="RHEA-COMP:19087"/>
        <dbReference type="Rhea" id="RHEA-COMP:19089"/>
        <dbReference type="ChEBI" id="CHEBI:15378"/>
        <dbReference type="ChEBI" id="CHEBI:57856"/>
        <dbReference type="ChEBI" id="CHEBI:59789"/>
        <dbReference type="ChEBI" id="CHEBI:167623"/>
        <dbReference type="ChEBI" id="CHEBI:172880"/>
    </reaction>
    <physiologicalReaction direction="left-to-right" evidence="5">
        <dbReference type="Rhea" id="RHEA:78480"/>
    </physiologicalReaction>
</comment>
<dbReference type="GeneID" id="20677022"/>
<evidence type="ECO:0000256" key="2">
    <source>
        <dbReference type="ARBA" id="ARBA00025783"/>
    </source>
</evidence>
<dbReference type="OrthoDB" id="194443at2759"/>
<evidence type="ECO:0000313" key="9">
    <source>
        <dbReference type="EMBL" id="ETW78518.1"/>
    </source>
</evidence>
<dbReference type="EMBL" id="KI925461">
    <property type="protein sequence ID" value="ETW78518.1"/>
    <property type="molecule type" value="Genomic_DNA"/>
</dbReference>
<dbReference type="STRING" id="747525.W4JY97"/>
<comment type="catalytic activity">
    <reaction evidence="4">
        <text>a 5'-end (N(7)-methyl 5'-triphosphoguanosine)-ribonucleoside in snoRNA + S-adenosyl-L-methionine = a 5'-end (N(2),N(7)-dimethyl 5'-triphosphoguanosine)-ribonucleoside in snoRNA + S-adenosyl-L-homocysteine + H(+)</text>
        <dbReference type="Rhea" id="RHEA:78475"/>
        <dbReference type="Rhea" id="RHEA-COMP:19086"/>
        <dbReference type="Rhea" id="RHEA-COMP:19088"/>
        <dbReference type="ChEBI" id="CHEBI:15378"/>
        <dbReference type="ChEBI" id="CHEBI:57856"/>
        <dbReference type="ChEBI" id="CHEBI:59789"/>
        <dbReference type="ChEBI" id="CHEBI:156461"/>
        <dbReference type="ChEBI" id="CHEBI:172880"/>
    </reaction>
    <physiologicalReaction direction="left-to-right" evidence="4">
        <dbReference type="Rhea" id="RHEA:78476"/>
    </physiologicalReaction>
</comment>
<dbReference type="FunCoup" id="W4JY97">
    <property type="interactions" value="244"/>
</dbReference>
<evidence type="ECO:0000256" key="8">
    <source>
        <dbReference type="SAM" id="MobiDB-lite"/>
    </source>
</evidence>
<dbReference type="CDD" id="cd02440">
    <property type="entry name" value="AdoMet_MTases"/>
    <property type="match status" value="1"/>
</dbReference>
<dbReference type="InParanoid" id="W4JY97"/>
<dbReference type="RefSeq" id="XP_009548855.1">
    <property type="nucleotide sequence ID" value="XM_009550560.1"/>
</dbReference>